<evidence type="ECO:0000259" key="7">
    <source>
        <dbReference type="PROSITE" id="PS50261"/>
    </source>
</evidence>
<dbReference type="GO" id="GO:0007166">
    <property type="term" value="P:cell surface receptor signaling pathway"/>
    <property type="evidence" value="ECO:0007669"/>
    <property type="project" value="InterPro"/>
</dbReference>
<comment type="caution">
    <text evidence="8">The sequence shown here is derived from an EMBL/GenBank/DDBJ whole genome shotgun (WGS) entry which is preliminary data.</text>
</comment>
<evidence type="ECO:0000256" key="4">
    <source>
        <dbReference type="ARBA" id="ARBA00023136"/>
    </source>
</evidence>
<dbReference type="AlphaFoldDB" id="A0A6G0U286"/>
<keyword evidence="6" id="KW-0732">Signal</keyword>
<feature type="transmembrane region" description="Helical" evidence="5">
    <location>
        <begin position="559"/>
        <end position="579"/>
    </location>
</feature>
<feature type="transmembrane region" description="Helical" evidence="5">
    <location>
        <begin position="477"/>
        <end position="499"/>
    </location>
</feature>
<keyword evidence="2 5" id="KW-0812">Transmembrane</keyword>
<feature type="signal peptide" evidence="6">
    <location>
        <begin position="1"/>
        <end position="24"/>
    </location>
</feature>
<dbReference type="InterPro" id="IPR017981">
    <property type="entry name" value="GPCR_2-like_7TM"/>
</dbReference>
<gene>
    <name evidence="8" type="ORF">AGLY_002964</name>
</gene>
<keyword evidence="4 5" id="KW-0472">Membrane</keyword>
<keyword evidence="3 5" id="KW-1133">Transmembrane helix</keyword>
<feature type="domain" description="G-protein coupled receptors family 2 profile 2" evidence="7">
    <location>
        <begin position="475"/>
        <end position="750"/>
    </location>
</feature>
<feature type="transmembrane region" description="Helical" evidence="5">
    <location>
        <begin position="701"/>
        <end position="720"/>
    </location>
</feature>
<reference evidence="8 9" key="1">
    <citation type="submission" date="2019-08" db="EMBL/GenBank/DDBJ databases">
        <title>The genome of the soybean aphid Biotype 1, its phylome, world population structure and adaptation to the North American continent.</title>
        <authorList>
            <person name="Giordano R."/>
            <person name="Donthu R.K."/>
            <person name="Hernandez A.G."/>
            <person name="Wright C.L."/>
            <person name="Zimin A.V."/>
        </authorList>
    </citation>
    <scope>NUCLEOTIDE SEQUENCE [LARGE SCALE GENOMIC DNA]</scope>
    <source>
        <tissue evidence="8">Whole aphids</tissue>
    </source>
</reference>
<proteinExistence type="predicted"/>
<accession>A0A6G0U286</accession>
<dbReference type="EMBL" id="VYZN01000009">
    <property type="protein sequence ID" value="KAE9543053.1"/>
    <property type="molecule type" value="Genomic_DNA"/>
</dbReference>
<protein>
    <recommendedName>
        <fullName evidence="7">G-protein coupled receptors family 2 profile 2 domain-containing protein</fullName>
    </recommendedName>
</protein>
<sequence>MKADNIKIHLIIITLIFFESWIAAIDIRNQDLNNLNKLNNNPDATKTDDYETTLLLDDDDDDDDGETNSTVNPIKHNTKLFNAGVVKRTDTELICRKTFEYDGQTLSHCYDDSHCKLYGDCCRDSKFYAEPDQIVAVSGSAYNNTRYGCHHMDGTNAGRALMIGRCPRDAMVNHEIRDKCERRADDFVSAYPVQSTGDGHAYKNVWCAWCNGERRQVIYWKPLFHCSGNNGRTTVSVRLENASDHTLLYRNGQWYYADYANRTLLTCGFRIQRPADDDGTPGTPPLRPCVSEGSTKIVDGCPDGTPAAAARACASHTYTVFEYRPASGQDMRVFRNADCARCNGLTTGHLMCEPPPPPLKSPIGFGSLFAVRAAGTRRVPCAPDEIYDVPAAKCRNVIRDELPGSCMTYVTFGRSEYDDRTMDNETAYVYVYKKRVRYVTEVRPTVAAPGAASLLWVCTDDVEGLLRPYEQSTYAVYLSYAGVAGSCVSVAALVAHLALFGCGGCCGGAAEPKNLPEKNLASLSTGLLVGYAGYLSVALRAVTPGDGLPCLASALTTQFGFLAAFAWMFVMSADVWIVLHASTKKLRVAGGQRRGRFAVYSLFAWLAPAALTGLSAVMQLQPRFAGPLFPELRPNFHYDCWFRNPQSLVALFVLPAGTAIAANYVSFFGAVRLIATSDNGFKADGGDNAITVNRTRRNLKIYVRLSLMMGLAWVFALIGAVTDTDVAWTLNTALNSLHGAFIFVAFDCNRNTVQKLAAFRKRPTAVSETQTTSANTPLSAST</sequence>
<feature type="transmembrane region" description="Helical" evidence="5">
    <location>
        <begin position="520"/>
        <end position="539"/>
    </location>
</feature>
<dbReference type="Gene3D" id="1.20.1070.10">
    <property type="entry name" value="Rhodopsin 7-helix transmembrane proteins"/>
    <property type="match status" value="1"/>
</dbReference>
<organism evidence="8 9">
    <name type="scientific">Aphis glycines</name>
    <name type="common">Soybean aphid</name>
    <dbReference type="NCBI Taxonomy" id="307491"/>
    <lineage>
        <taxon>Eukaryota</taxon>
        <taxon>Metazoa</taxon>
        <taxon>Ecdysozoa</taxon>
        <taxon>Arthropoda</taxon>
        <taxon>Hexapoda</taxon>
        <taxon>Insecta</taxon>
        <taxon>Pterygota</taxon>
        <taxon>Neoptera</taxon>
        <taxon>Paraneoptera</taxon>
        <taxon>Hemiptera</taxon>
        <taxon>Sternorrhyncha</taxon>
        <taxon>Aphidomorpha</taxon>
        <taxon>Aphidoidea</taxon>
        <taxon>Aphididae</taxon>
        <taxon>Aphidini</taxon>
        <taxon>Aphis</taxon>
        <taxon>Aphis</taxon>
    </lineage>
</organism>
<dbReference type="CDD" id="cd15039">
    <property type="entry name" value="7tmB3_Methuselah-like"/>
    <property type="match status" value="1"/>
</dbReference>
<name>A0A6G0U286_APHGL</name>
<keyword evidence="9" id="KW-1185">Reference proteome</keyword>
<dbReference type="InterPro" id="IPR053231">
    <property type="entry name" value="GPCR_LN-TM7"/>
</dbReference>
<feature type="transmembrane region" description="Helical" evidence="5">
    <location>
        <begin position="648"/>
        <end position="675"/>
    </location>
</feature>
<dbReference type="Pfam" id="PF00002">
    <property type="entry name" value="7tm_2"/>
    <property type="match status" value="1"/>
</dbReference>
<evidence type="ECO:0000256" key="1">
    <source>
        <dbReference type="ARBA" id="ARBA00004141"/>
    </source>
</evidence>
<evidence type="ECO:0000256" key="3">
    <source>
        <dbReference type="ARBA" id="ARBA00022989"/>
    </source>
</evidence>
<dbReference type="OrthoDB" id="6134459at2759"/>
<dbReference type="PROSITE" id="PS50261">
    <property type="entry name" value="G_PROTEIN_RECEP_F2_4"/>
    <property type="match status" value="1"/>
</dbReference>
<evidence type="ECO:0000313" key="9">
    <source>
        <dbReference type="Proteomes" id="UP000475862"/>
    </source>
</evidence>
<dbReference type="GO" id="GO:0004930">
    <property type="term" value="F:G protein-coupled receptor activity"/>
    <property type="evidence" value="ECO:0007669"/>
    <property type="project" value="InterPro"/>
</dbReference>
<comment type="subcellular location">
    <subcellularLocation>
        <location evidence="1">Membrane</location>
        <topology evidence="1">Multi-pass membrane protein</topology>
    </subcellularLocation>
</comment>
<dbReference type="InterPro" id="IPR000832">
    <property type="entry name" value="GPCR_2_secretin-like"/>
</dbReference>
<dbReference type="GO" id="GO:0016020">
    <property type="term" value="C:membrane"/>
    <property type="evidence" value="ECO:0007669"/>
    <property type="project" value="UniProtKB-SubCell"/>
</dbReference>
<feature type="chain" id="PRO_5026050743" description="G-protein coupled receptors family 2 profile 2 domain-containing protein" evidence="6">
    <location>
        <begin position="25"/>
        <end position="782"/>
    </location>
</feature>
<evidence type="ECO:0000256" key="6">
    <source>
        <dbReference type="SAM" id="SignalP"/>
    </source>
</evidence>
<feature type="transmembrane region" description="Helical" evidence="5">
    <location>
        <begin position="726"/>
        <end position="746"/>
    </location>
</feature>
<feature type="transmembrane region" description="Helical" evidence="5">
    <location>
        <begin position="599"/>
        <end position="620"/>
    </location>
</feature>
<evidence type="ECO:0000256" key="5">
    <source>
        <dbReference type="SAM" id="Phobius"/>
    </source>
</evidence>
<evidence type="ECO:0000313" key="8">
    <source>
        <dbReference type="EMBL" id="KAE9543053.1"/>
    </source>
</evidence>
<evidence type="ECO:0000256" key="2">
    <source>
        <dbReference type="ARBA" id="ARBA00022692"/>
    </source>
</evidence>
<dbReference type="PANTHER" id="PTHR45902:SF5">
    <property type="entry name" value="G-PROTEIN COUPLED RECEPTORS FAMILY 2 PROFILE 2 DOMAIN-CONTAINING PROTEIN"/>
    <property type="match status" value="1"/>
</dbReference>
<dbReference type="Proteomes" id="UP000475862">
    <property type="component" value="Unassembled WGS sequence"/>
</dbReference>
<dbReference type="PANTHER" id="PTHR45902">
    <property type="entry name" value="LATROPHILIN RECEPTOR-LIKE PROTEIN A"/>
    <property type="match status" value="1"/>
</dbReference>